<keyword evidence="1" id="KW-0812">Transmembrane</keyword>
<organism evidence="2 3">
    <name type="scientific">Rhizobium sullae</name>
    <name type="common">Rhizobium hedysari</name>
    <dbReference type="NCBI Taxonomy" id="50338"/>
    <lineage>
        <taxon>Bacteria</taxon>
        <taxon>Pseudomonadati</taxon>
        <taxon>Pseudomonadota</taxon>
        <taxon>Alphaproteobacteria</taxon>
        <taxon>Hyphomicrobiales</taxon>
        <taxon>Rhizobiaceae</taxon>
        <taxon>Rhizobium/Agrobacterium group</taxon>
        <taxon>Rhizobium</taxon>
    </lineage>
</organism>
<feature type="transmembrane region" description="Helical" evidence="1">
    <location>
        <begin position="39"/>
        <end position="62"/>
    </location>
</feature>
<gene>
    <name evidence="2" type="ORF">CWR43_32265</name>
</gene>
<keyword evidence="1" id="KW-0472">Membrane</keyword>
<keyword evidence="1" id="KW-1133">Transmembrane helix</keyword>
<evidence type="ECO:0000256" key="1">
    <source>
        <dbReference type="SAM" id="Phobius"/>
    </source>
</evidence>
<dbReference type="EMBL" id="PIQN01000027">
    <property type="protein sequence ID" value="PKA39571.1"/>
    <property type="molecule type" value="Genomic_DNA"/>
</dbReference>
<proteinExistence type="predicted"/>
<sequence>MQWSLRGNVNWSAPRLIAFGFVPVLAIAISIPITASGLIGANALLIPACILFGCQLLHIVLVRRWSAARQA</sequence>
<evidence type="ECO:0000313" key="3">
    <source>
        <dbReference type="Proteomes" id="UP000232164"/>
    </source>
</evidence>
<comment type="caution">
    <text evidence="2">The sequence shown here is derived from an EMBL/GenBank/DDBJ whole genome shotgun (WGS) entry which is preliminary data.</text>
</comment>
<evidence type="ECO:0000313" key="2">
    <source>
        <dbReference type="EMBL" id="PKA39571.1"/>
    </source>
</evidence>
<protein>
    <submittedName>
        <fullName evidence="2">Uncharacterized protein</fullName>
    </submittedName>
</protein>
<accession>A0A2N0D0C2</accession>
<dbReference type="STRING" id="1041146.GCA_000427985_00518"/>
<feature type="transmembrane region" description="Helical" evidence="1">
    <location>
        <begin position="12"/>
        <end position="33"/>
    </location>
</feature>
<reference evidence="2 3" key="1">
    <citation type="submission" date="2017-11" db="EMBL/GenBank/DDBJ databases">
        <authorList>
            <person name="Han C.G."/>
        </authorList>
    </citation>
    <scope>NUCLEOTIDE SEQUENCE [LARGE SCALE GENOMIC DNA]</scope>
    <source>
        <strain evidence="2 3">HCNT1</strain>
    </source>
</reference>
<dbReference type="Proteomes" id="UP000232164">
    <property type="component" value="Unassembled WGS sequence"/>
</dbReference>
<reference evidence="2 3" key="2">
    <citation type="submission" date="2017-12" db="EMBL/GenBank/DDBJ databases">
        <title>Genome sequence of Rhizobium sullae HCNT1 isolated from Sulla coronaria nodules and featuring peculiar denitrification phenotypes.</title>
        <authorList>
            <person name="De Diego-Diaz B."/>
            <person name="Treu L."/>
            <person name="Campanaro S."/>
            <person name="Da Silva Duarte V."/>
            <person name="Basaglia M."/>
            <person name="Favaro L."/>
            <person name="Casella S."/>
            <person name="Squartini A."/>
        </authorList>
    </citation>
    <scope>NUCLEOTIDE SEQUENCE [LARGE SCALE GENOMIC DNA]</scope>
    <source>
        <strain evidence="2 3">HCNT1</strain>
    </source>
</reference>
<dbReference type="AlphaFoldDB" id="A0A2N0D0C2"/>
<name>A0A2N0D0C2_RHISU</name>